<evidence type="ECO:0000256" key="1">
    <source>
        <dbReference type="ARBA" id="ARBA00004997"/>
    </source>
</evidence>
<evidence type="ECO:0000259" key="14">
    <source>
        <dbReference type="Pfam" id="PF00224"/>
    </source>
</evidence>
<dbReference type="InterPro" id="IPR040442">
    <property type="entry name" value="Pyrv_kinase-like_dom_sf"/>
</dbReference>
<dbReference type="SUPFAM" id="SSF51621">
    <property type="entry name" value="Phosphoenolpyruvate/pyruvate domain"/>
    <property type="match status" value="1"/>
</dbReference>
<feature type="domain" description="Pyruvate kinase C-terminal" evidence="15">
    <location>
        <begin position="375"/>
        <end position="487"/>
    </location>
</feature>
<evidence type="ECO:0000256" key="9">
    <source>
        <dbReference type="ARBA" id="ARBA00022842"/>
    </source>
</evidence>
<dbReference type="EMBL" id="ACYG01000027">
    <property type="protein sequence ID" value="EEV16912.1"/>
    <property type="molecule type" value="Genomic_DNA"/>
</dbReference>
<dbReference type="AlphaFoldDB" id="C8PJ07"/>
<dbReference type="GO" id="GO:0016301">
    <property type="term" value="F:kinase activity"/>
    <property type="evidence" value="ECO:0007669"/>
    <property type="project" value="UniProtKB-KW"/>
</dbReference>
<name>C8PJ07_9BACT</name>
<dbReference type="Proteomes" id="UP000005709">
    <property type="component" value="Unassembled WGS sequence"/>
</dbReference>
<keyword evidence="9 13" id="KW-0460">Magnesium</keyword>
<dbReference type="GO" id="GO:0004743">
    <property type="term" value="F:pyruvate kinase activity"/>
    <property type="evidence" value="ECO:0007669"/>
    <property type="project" value="UniProtKB-UniRule"/>
</dbReference>
<dbReference type="STRING" id="824.CGRAC_0945"/>
<keyword evidence="7 13" id="KW-0418">Kinase</keyword>
<dbReference type="SUPFAM" id="SSF52935">
    <property type="entry name" value="PK C-terminal domain-like"/>
    <property type="match status" value="1"/>
</dbReference>
<keyword evidence="17" id="KW-1185">Reference proteome</keyword>
<evidence type="ECO:0000256" key="10">
    <source>
        <dbReference type="ARBA" id="ARBA00023152"/>
    </source>
</evidence>
<proteinExistence type="inferred from homology"/>
<evidence type="ECO:0000256" key="3">
    <source>
        <dbReference type="ARBA" id="ARBA00012142"/>
    </source>
</evidence>
<comment type="caution">
    <text evidence="16">The sequence shown here is derived from an EMBL/GenBank/DDBJ whole genome shotgun (WGS) entry which is preliminary data.</text>
</comment>
<dbReference type="NCBIfam" id="TIGR01064">
    <property type="entry name" value="pyruv_kin"/>
    <property type="match status" value="1"/>
</dbReference>
<dbReference type="GO" id="GO:0030955">
    <property type="term" value="F:potassium ion binding"/>
    <property type="evidence" value="ECO:0007669"/>
    <property type="project" value="UniProtKB-UniRule"/>
</dbReference>
<evidence type="ECO:0000256" key="11">
    <source>
        <dbReference type="ARBA" id="ARBA00023317"/>
    </source>
</evidence>
<comment type="pathway">
    <text evidence="1 13">Carbohydrate degradation; glycolysis; pyruvate from D-glyceraldehyde 3-phosphate: step 5/5.</text>
</comment>
<comment type="similarity">
    <text evidence="2 13">Belongs to the pyruvate kinase family.</text>
</comment>
<dbReference type="FunFam" id="2.40.33.10:FF:000001">
    <property type="entry name" value="Pyruvate kinase"/>
    <property type="match status" value="1"/>
</dbReference>
<evidence type="ECO:0000256" key="8">
    <source>
        <dbReference type="ARBA" id="ARBA00022840"/>
    </source>
</evidence>
<keyword evidence="5" id="KW-0479">Metal-binding</keyword>
<dbReference type="Pfam" id="PF00224">
    <property type="entry name" value="PK"/>
    <property type="match status" value="1"/>
</dbReference>
<feature type="domain" description="Pyruvate kinase barrel" evidence="14">
    <location>
        <begin position="21"/>
        <end position="344"/>
    </location>
</feature>
<dbReference type="eggNOG" id="COG0469">
    <property type="taxonomic scope" value="Bacteria"/>
</dbReference>
<evidence type="ECO:0000256" key="13">
    <source>
        <dbReference type="RuleBase" id="RU000504"/>
    </source>
</evidence>
<dbReference type="PRINTS" id="PR01050">
    <property type="entry name" value="PYRUVTKNASE"/>
</dbReference>
<evidence type="ECO:0000256" key="2">
    <source>
        <dbReference type="ARBA" id="ARBA00008663"/>
    </source>
</evidence>
<sequence>MRKISPNAAINFKFKGEKMLKKTKILATIGPASDSEEMMSAMVKAGCNAFRMNFSHGTHEYHEANLNKIRAVEKSLGVRVGVFQDISGPKIRVGKLEENFKLKTGDKITFLPREIIGKKTAPGEYELCINHPEILPLMKTGEFIYLYDGSIRAKVVAVSEQGVQAVLENDGFLSSNKGVNFPNTRLNIDVITQKDLADLRWGAAHGVNFVGISFVQSQNDILRVREILNSLGSKAKIYAKIEKFDAVENIEQIIEASDGIMVARGDLGIEMPFYEIPRIQKRIIALANARSKPVITATQMMLSMTEHERATRAEISDVANAVLDGTDAVMLSEESAIGKNPAAVVAAMSKTIRETEKIYPYDKFNDYDFYDETDMITSSTAALAARLGAGAILSITGSGRSAIKLARNRAKIDIIAIAHDEQTAHALSLVWGVNPAMVKEKTSINSLLARIISEALQRGLIEEGGTYVMTAGFQSGHPGSTDYIRIIKKDQIDFYRDAAETGFESKI</sequence>
<gene>
    <name evidence="16" type="primary">pyk</name>
    <name evidence="16" type="ORF">CAMGR0001_1206</name>
</gene>
<dbReference type="Gene3D" id="3.20.20.60">
    <property type="entry name" value="Phosphoenolpyruvate-binding domains"/>
    <property type="match status" value="1"/>
</dbReference>
<keyword evidence="11 16" id="KW-0670">Pyruvate</keyword>
<dbReference type="Gene3D" id="3.40.1380.20">
    <property type="entry name" value="Pyruvate kinase, C-terminal domain"/>
    <property type="match status" value="1"/>
</dbReference>
<dbReference type="EC" id="2.7.1.40" evidence="3 12"/>
<reference evidence="16 17" key="1">
    <citation type="submission" date="2009-07" db="EMBL/GenBank/DDBJ databases">
        <authorList>
            <person name="Madupu R."/>
            <person name="Sebastian Y."/>
            <person name="Durkin A.S."/>
            <person name="Torralba M."/>
            <person name="Methe B."/>
            <person name="Sutton G.G."/>
            <person name="Strausberg R.L."/>
            <person name="Nelson K.E."/>
        </authorList>
    </citation>
    <scope>NUCLEOTIDE SEQUENCE [LARGE SCALE GENOMIC DNA]</scope>
    <source>
        <strain evidence="16 17">RM3268</strain>
    </source>
</reference>
<dbReference type="NCBIfam" id="NF004978">
    <property type="entry name" value="PRK06354.1"/>
    <property type="match status" value="1"/>
</dbReference>
<dbReference type="InterPro" id="IPR036918">
    <property type="entry name" value="Pyrv_Knase_C_sf"/>
</dbReference>
<dbReference type="NCBIfam" id="NF004491">
    <property type="entry name" value="PRK05826.1"/>
    <property type="match status" value="1"/>
</dbReference>
<dbReference type="SUPFAM" id="SSF50800">
    <property type="entry name" value="PK beta-barrel domain-like"/>
    <property type="match status" value="1"/>
</dbReference>
<evidence type="ECO:0000313" key="17">
    <source>
        <dbReference type="Proteomes" id="UP000005709"/>
    </source>
</evidence>
<dbReference type="PANTHER" id="PTHR11817">
    <property type="entry name" value="PYRUVATE KINASE"/>
    <property type="match status" value="1"/>
</dbReference>
<dbReference type="GO" id="GO:0000287">
    <property type="term" value="F:magnesium ion binding"/>
    <property type="evidence" value="ECO:0007669"/>
    <property type="project" value="UniProtKB-UniRule"/>
</dbReference>
<dbReference type="InterPro" id="IPR015813">
    <property type="entry name" value="Pyrv/PenolPyrv_kinase-like_dom"/>
</dbReference>
<dbReference type="GO" id="GO:0005524">
    <property type="term" value="F:ATP binding"/>
    <property type="evidence" value="ECO:0007669"/>
    <property type="project" value="UniProtKB-KW"/>
</dbReference>
<organism evidence="16 17">
    <name type="scientific">Campylobacter gracilis RM3268</name>
    <dbReference type="NCBI Taxonomy" id="553220"/>
    <lineage>
        <taxon>Bacteria</taxon>
        <taxon>Pseudomonadati</taxon>
        <taxon>Campylobacterota</taxon>
        <taxon>Epsilonproteobacteria</taxon>
        <taxon>Campylobacterales</taxon>
        <taxon>Campylobacteraceae</taxon>
        <taxon>Campylobacter</taxon>
    </lineage>
</organism>
<evidence type="ECO:0000256" key="7">
    <source>
        <dbReference type="ARBA" id="ARBA00022777"/>
    </source>
</evidence>
<keyword evidence="6" id="KW-0547">Nucleotide-binding</keyword>
<dbReference type="InterPro" id="IPR015795">
    <property type="entry name" value="Pyrv_Knase_C"/>
</dbReference>
<dbReference type="InterPro" id="IPR015793">
    <property type="entry name" value="Pyrv_Knase_brl"/>
</dbReference>
<keyword evidence="10 13" id="KW-0324">Glycolysis</keyword>
<evidence type="ECO:0000259" key="15">
    <source>
        <dbReference type="Pfam" id="PF02887"/>
    </source>
</evidence>
<accession>C8PJ07</accession>
<dbReference type="UniPathway" id="UPA00109">
    <property type="reaction ID" value="UER00188"/>
</dbReference>
<protein>
    <recommendedName>
        <fullName evidence="3 12">Pyruvate kinase</fullName>
        <ecNumber evidence="3 12">2.7.1.40</ecNumber>
    </recommendedName>
</protein>
<dbReference type="InterPro" id="IPR015806">
    <property type="entry name" value="Pyrv_Knase_insert_dom_sf"/>
</dbReference>
<dbReference type="InterPro" id="IPR011037">
    <property type="entry name" value="Pyrv_Knase-like_insert_dom_sf"/>
</dbReference>
<dbReference type="Pfam" id="PF02887">
    <property type="entry name" value="PK_C"/>
    <property type="match status" value="1"/>
</dbReference>
<evidence type="ECO:0000256" key="12">
    <source>
        <dbReference type="NCBIfam" id="TIGR01064"/>
    </source>
</evidence>
<evidence type="ECO:0000256" key="5">
    <source>
        <dbReference type="ARBA" id="ARBA00022723"/>
    </source>
</evidence>
<evidence type="ECO:0000256" key="4">
    <source>
        <dbReference type="ARBA" id="ARBA00022679"/>
    </source>
</evidence>
<comment type="catalytic activity">
    <reaction evidence="13">
        <text>pyruvate + ATP = phosphoenolpyruvate + ADP + H(+)</text>
        <dbReference type="Rhea" id="RHEA:18157"/>
        <dbReference type="ChEBI" id="CHEBI:15361"/>
        <dbReference type="ChEBI" id="CHEBI:15378"/>
        <dbReference type="ChEBI" id="CHEBI:30616"/>
        <dbReference type="ChEBI" id="CHEBI:58702"/>
        <dbReference type="ChEBI" id="CHEBI:456216"/>
        <dbReference type="EC" id="2.7.1.40"/>
    </reaction>
</comment>
<keyword evidence="4 13" id="KW-0808">Transferase</keyword>
<keyword evidence="8" id="KW-0067">ATP-binding</keyword>
<dbReference type="InterPro" id="IPR001697">
    <property type="entry name" value="Pyr_Knase"/>
</dbReference>
<dbReference type="Gene3D" id="2.40.33.10">
    <property type="entry name" value="PK beta-barrel domain-like"/>
    <property type="match status" value="1"/>
</dbReference>
<evidence type="ECO:0000256" key="6">
    <source>
        <dbReference type="ARBA" id="ARBA00022741"/>
    </source>
</evidence>
<evidence type="ECO:0000313" key="16">
    <source>
        <dbReference type="EMBL" id="EEV16912.1"/>
    </source>
</evidence>